<feature type="compositionally biased region" description="Basic residues" evidence="1">
    <location>
        <begin position="83"/>
        <end position="95"/>
    </location>
</feature>
<sequence length="1414" mass="164913">MVNKYIYFNIYMRTKNKNKYISSKLKNRLKSKKDIRTIAKNKNAKNKNAKNKNAKNKKGRKKNNIKTNNKRKKNPRSNNNMRTNKRRIKSKKHKTLSKKYKNNNYFNLSKMLVKFYGGNNRDEILDKFINKEELITSGLLYTFFDKLKNIFILVFDDFIKAVKNIYKQGDSTKKQKLTNSYGIFKLVFEFIKGLGDKNYEQYFEGKSLLNILDDDKVKNIIDKLNSDKTLHGKGAQWWQTDKKVKKFQRNEMDFQKLIDISELCINIKKKIIIMINIYLKSGFFKRSISEKDMKSSLEKFEEELKTKLDKNEDEDVYQLLCCCVVIRSFFESGGPIGDNLSNYINALDKSDKEKLIKLFIEILLNLCNIKSNDYIVYKKDKTNIINPESKTFLQNRSIDFENMDGKNLNNLALLERIELLKENAKLSYTDTDSEEELEDPANMDEVDEVDGGAMYGGAASTRVPYQDDIDAITNVMNRVVGTFSVVDFNDLKKELQTLIPTINYDNLKNFLIKLKLAIDYKEKGSAIELLAVIEELREDLRDKCVDLNNLPSLNVILTELKKEHYKIQQYTSKEYSSKRAESYVTKQEGMEDQYYYMELINYFKEIIDNIIANKDILKYIFGKEQAYLHYMIWDHETHSELSGNLENINKIINDLIRHKNDFKLEKFEEYYYRVKGTYAFMDRYSSFREVSIPGKEQIIEKIPPVLAKLTYNTDGSIDHGITDSNLNIATILEKALKYLEGFVVKDSNIFLFIIYYIINKNIYKAEDGCVTNSLFDATPYMWKPECEPSKWGVENKIDASFIIYGILPLLFVTDDDITLERIADYLKILGFDKDLVNTSNRINYYNFILNQLRDDGFKNFYLDTIYPDDEIDEEILEEIHEEIEHVKNIIQENIVKESRGGYIEHYGGAGKNVSEREDILSDLDSEHLESAIEKLVEPLELEQLNYVLELVNNVKESDTTLRIQGSRADILKFFVEDGTVYNTFLKKYSKNSFNMLDSLNKFIQMFLKLTTFYGNMIKVYEIMPIFRGYIENSLTEDQEIKAFEITVEKKDIEIKKIVDEKTAILDSELREKIDTGVMADDEALAAVSEAKEAKDVEVKEIYEKTKSMVEIILKKNLLKKKTENSSSVKKEDSKLKKYINNVIDKLLNEKKDFKNKNKTLIRLDGFIRSNTPDKLKYCAIYYIYFLINGMIKKTENLKDNFNLKLTVYNIDDIKNVLVIIPTLEVGKYIESLIKIIEIKNTVDVTDIPKTINYLETLKELTKLKKLKELIDKYIFDFKIQFFEKTTDTYADELNEDGDLHFAKDNGIIELLAKEFKKIISVINELYFEYLKDTKSTDNTGLEDMLSKMETEIDGYSLDKKTELEKVYKTAITNKYIIGMLNKMGLSITLSSDDTSDDTIDGTKLLTGISDILLK</sequence>
<proteinExistence type="predicted"/>
<feature type="compositionally biased region" description="Basic residues" evidence="1">
    <location>
        <begin position="42"/>
        <end position="75"/>
    </location>
</feature>
<dbReference type="EMBL" id="MN739399">
    <property type="protein sequence ID" value="QHT02786.1"/>
    <property type="molecule type" value="Genomic_DNA"/>
</dbReference>
<protein>
    <submittedName>
        <fullName evidence="2">Uncharacterized protein</fullName>
    </submittedName>
</protein>
<evidence type="ECO:0000313" key="2">
    <source>
        <dbReference type="EMBL" id="QHT02786.1"/>
    </source>
</evidence>
<accession>A0A6C0CDG2</accession>
<organism evidence="2">
    <name type="scientific">viral metagenome</name>
    <dbReference type="NCBI Taxonomy" id="1070528"/>
    <lineage>
        <taxon>unclassified sequences</taxon>
        <taxon>metagenomes</taxon>
        <taxon>organismal metagenomes</taxon>
    </lineage>
</organism>
<evidence type="ECO:0000256" key="1">
    <source>
        <dbReference type="SAM" id="MobiDB-lite"/>
    </source>
</evidence>
<reference evidence="2" key="1">
    <citation type="journal article" date="2020" name="Nature">
        <title>Giant virus diversity and host interactions through global metagenomics.</title>
        <authorList>
            <person name="Schulz F."/>
            <person name="Roux S."/>
            <person name="Paez-Espino D."/>
            <person name="Jungbluth S."/>
            <person name="Walsh D.A."/>
            <person name="Denef V.J."/>
            <person name="McMahon K.D."/>
            <person name="Konstantinidis K.T."/>
            <person name="Eloe-Fadrosh E.A."/>
            <person name="Kyrpides N.C."/>
            <person name="Woyke T."/>
        </authorList>
    </citation>
    <scope>NUCLEOTIDE SEQUENCE</scope>
    <source>
        <strain evidence="2">GVMAG-M-3300020595-32</strain>
    </source>
</reference>
<name>A0A6C0CDG2_9ZZZZ</name>
<feature type="region of interest" description="Disordered" evidence="1">
    <location>
        <begin position="40"/>
        <end position="95"/>
    </location>
</feature>